<accession>A0A6N3H6Y2</accession>
<dbReference type="RefSeq" id="WP_422047081.1">
    <property type="nucleotide sequence ID" value="NZ_CACRUM010000102.1"/>
</dbReference>
<name>A0A6N3H6Y2_9FIRM</name>
<protein>
    <submittedName>
        <fullName evidence="1">Uncharacterized protein</fullName>
    </submittedName>
</protein>
<sequence length="47" mass="5418">MSEAEELEKLCKPVVEWLKKNHDPHTEVHITVDHIDLMESVIGIPVK</sequence>
<proteinExistence type="predicted"/>
<dbReference type="AlphaFoldDB" id="A0A6N3H6Y2"/>
<dbReference type="EMBL" id="CACRUM010000102">
    <property type="protein sequence ID" value="VYU72222.1"/>
    <property type="molecule type" value="Genomic_DNA"/>
</dbReference>
<reference evidence="1" key="1">
    <citation type="submission" date="2019-11" db="EMBL/GenBank/DDBJ databases">
        <authorList>
            <person name="Feng L."/>
        </authorList>
    </citation>
    <scope>NUCLEOTIDE SEQUENCE</scope>
    <source>
        <strain evidence="1">RintestinalisLFYP67</strain>
    </source>
</reference>
<organism evidence="1">
    <name type="scientific">Roseburia intestinalis</name>
    <dbReference type="NCBI Taxonomy" id="166486"/>
    <lineage>
        <taxon>Bacteria</taxon>
        <taxon>Bacillati</taxon>
        <taxon>Bacillota</taxon>
        <taxon>Clostridia</taxon>
        <taxon>Lachnospirales</taxon>
        <taxon>Lachnospiraceae</taxon>
        <taxon>Roseburia</taxon>
    </lineage>
</organism>
<evidence type="ECO:0000313" key="1">
    <source>
        <dbReference type="EMBL" id="VYU72222.1"/>
    </source>
</evidence>
<gene>
    <name evidence="1" type="ORF">RILFYP67_03140</name>
</gene>